<dbReference type="PANTHER" id="PTHR24173:SF74">
    <property type="entry name" value="ANKYRIN REPEAT DOMAIN-CONTAINING PROTEIN 16"/>
    <property type="match status" value="1"/>
</dbReference>
<dbReference type="EMBL" id="JAQQWK010000011">
    <property type="protein sequence ID" value="KAK8024555.1"/>
    <property type="molecule type" value="Genomic_DNA"/>
</dbReference>
<evidence type="ECO:0008006" key="6">
    <source>
        <dbReference type="Google" id="ProtNLM"/>
    </source>
</evidence>
<dbReference type="InterPro" id="IPR036770">
    <property type="entry name" value="Ankyrin_rpt-contain_sf"/>
</dbReference>
<dbReference type="Gene3D" id="1.25.40.20">
    <property type="entry name" value="Ankyrin repeat-containing domain"/>
    <property type="match status" value="2"/>
</dbReference>
<keyword evidence="2 3" id="KW-0040">ANK repeat</keyword>
<dbReference type="PROSITE" id="PS50297">
    <property type="entry name" value="ANK_REP_REGION"/>
    <property type="match status" value="1"/>
</dbReference>
<dbReference type="Proteomes" id="UP001444661">
    <property type="component" value="Unassembled WGS sequence"/>
</dbReference>
<accession>A0ABR1S2X7</accession>
<feature type="repeat" description="ANK" evidence="3">
    <location>
        <begin position="63"/>
        <end position="95"/>
    </location>
</feature>
<evidence type="ECO:0000313" key="4">
    <source>
        <dbReference type="EMBL" id="KAK8024555.1"/>
    </source>
</evidence>
<dbReference type="PROSITE" id="PS50088">
    <property type="entry name" value="ANK_REPEAT"/>
    <property type="match status" value="1"/>
</dbReference>
<gene>
    <name evidence="4" type="ORF">PG993_012621</name>
</gene>
<keyword evidence="1" id="KW-0677">Repeat</keyword>
<dbReference type="SUPFAM" id="SSF48403">
    <property type="entry name" value="Ankyrin repeat"/>
    <property type="match status" value="2"/>
</dbReference>
<protein>
    <recommendedName>
        <fullName evidence="6">Ankyrin</fullName>
    </recommendedName>
</protein>
<dbReference type="PANTHER" id="PTHR24173">
    <property type="entry name" value="ANKYRIN REPEAT CONTAINING"/>
    <property type="match status" value="1"/>
</dbReference>
<evidence type="ECO:0000256" key="3">
    <source>
        <dbReference type="PROSITE-ProRule" id="PRU00023"/>
    </source>
</evidence>
<evidence type="ECO:0000256" key="1">
    <source>
        <dbReference type="ARBA" id="ARBA00022737"/>
    </source>
</evidence>
<keyword evidence="5" id="KW-1185">Reference proteome</keyword>
<evidence type="ECO:0000313" key="5">
    <source>
        <dbReference type="Proteomes" id="UP001444661"/>
    </source>
</evidence>
<name>A0ABR1S2X7_9PEZI</name>
<comment type="caution">
    <text evidence="4">The sequence shown here is derived from an EMBL/GenBank/DDBJ whole genome shotgun (WGS) entry which is preliminary data.</text>
</comment>
<organism evidence="4 5">
    <name type="scientific">Apiospora rasikravindrae</name>
    <dbReference type="NCBI Taxonomy" id="990691"/>
    <lineage>
        <taxon>Eukaryota</taxon>
        <taxon>Fungi</taxon>
        <taxon>Dikarya</taxon>
        <taxon>Ascomycota</taxon>
        <taxon>Pezizomycotina</taxon>
        <taxon>Sordariomycetes</taxon>
        <taxon>Xylariomycetidae</taxon>
        <taxon>Amphisphaeriales</taxon>
        <taxon>Apiosporaceae</taxon>
        <taxon>Apiospora</taxon>
    </lineage>
</organism>
<proteinExistence type="predicted"/>
<sequence>MSSTTVDPLGYNHSRQYASRSMAGFNKEGRGCGEGDDDDDSAIEILHALLSLGCDVNAVEHNMNQRALHFACELSKPKLVSFLVANGADVNVATRYWGSCLLMVCAAKTVSLDVARILVEGGADINIINEDRIQPRQHSALFIACWEAPAEVVRFLLASGARVNMYYEFERHPLHIICGRGLTNPATRDGILELIEHVLDLSDPGILSKDCYYYNRRGGPRAKVIDYAIGAGSWAAFDFLCSRGAAAPNVTLASSALWDQATNPRGKIFRRLVSEFGANPAAPVGGDPIIMHCLKKYCHQRKDTGDGFEDNVVALIEAGADINAVNNEMETALNVAISMHMDLEFMRIMLQYGAEPSKSPCRSPGEMRRYNETMAMLSEFALPAALAERKGLRRG</sequence>
<dbReference type="Pfam" id="PF12796">
    <property type="entry name" value="Ank_2"/>
    <property type="match status" value="1"/>
</dbReference>
<dbReference type="InterPro" id="IPR002110">
    <property type="entry name" value="Ankyrin_rpt"/>
</dbReference>
<reference evidence="4 5" key="1">
    <citation type="submission" date="2023-01" db="EMBL/GenBank/DDBJ databases">
        <title>Analysis of 21 Apiospora genomes using comparative genomics revels a genus with tremendous synthesis potential of carbohydrate active enzymes and secondary metabolites.</title>
        <authorList>
            <person name="Sorensen T."/>
        </authorList>
    </citation>
    <scope>NUCLEOTIDE SEQUENCE [LARGE SCALE GENOMIC DNA]</scope>
    <source>
        <strain evidence="4 5">CBS 33761</strain>
    </source>
</reference>
<evidence type="ECO:0000256" key="2">
    <source>
        <dbReference type="ARBA" id="ARBA00023043"/>
    </source>
</evidence>
<dbReference type="SMART" id="SM00248">
    <property type="entry name" value="ANK"/>
    <property type="match status" value="6"/>
</dbReference>